<accession>A0AAN7C185</accession>
<sequence>MGLTRRLLPLLAAAGSTVGTSISDCSVGTFEQSLPSNARILSVAHVAQNGSYGEGRSNIAYPDIPSALPELCAVVVNVTSSPSSSFRFALFLPTEWNSRFLEVGNGGFAGGINWVDMAVGARYGFASASTDTGHNSTTADGTWALNQPEKLTDWGWRAIHGTAVIAKSLTAAYYNTQATYSYYSGCSTGGRQGLREAQLHPETFDGLLVGAPAWWTSHLQTWTTWIGALNAQDSQGHQRIDPSLFPVIAAEIMKQCDAADGVEDGIISAPDECKFNYRALECRAGRNSSACLTRAQLSTLRSIYEPYFANGKLAMPGLNKGSEAEWQVVLGGTEPNGLGTGYERYFLFNDPNWDWRDYNDSIVEIADKLNPGSATASGFANMSAVRDRGGKILMYHGMADGLIPTGSSEYFYRQVAAATKGGLAHLREWFRFFFVPGMGHCSGSAVGAPWYFAGPNQAPRLSTSAYSVPEYQDRRHDALLALMAWVENGTAVDSIVATSWKSPSDPGSGVARQRPLCPYPQKARLEKGGDNDEAAAWTCR</sequence>
<proteinExistence type="inferred from homology"/>
<dbReference type="GO" id="GO:0046872">
    <property type="term" value="F:metal ion binding"/>
    <property type="evidence" value="ECO:0007669"/>
    <property type="project" value="UniProtKB-KW"/>
</dbReference>
<gene>
    <name evidence="10" type="ORF">C8A03DRAFT_48348</name>
</gene>
<comment type="similarity">
    <text evidence="1 8">Belongs to the tannase family.</text>
</comment>
<keyword evidence="7" id="KW-1015">Disulfide bond</keyword>
<dbReference type="PANTHER" id="PTHR33938">
    <property type="entry name" value="FERULOYL ESTERASE B-RELATED"/>
    <property type="match status" value="1"/>
</dbReference>
<name>A0AAN7C185_9PEZI</name>
<evidence type="ECO:0000313" key="10">
    <source>
        <dbReference type="EMBL" id="KAK4232942.1"/>
    </source>
</evidence>
<evidence type="ECO:0000256" key="3">
    <source>
        <dbReference type="ARBA" id="ARBA00022723"/>
    </source>
</evidence>
<reference evidence="10" key="1">
    <citation type="journal article" date="2023" name="Mol. Phylogenet. Evol.">
        <title>Genome-scale phylogeny and comparative genomics of the fungal order Sordariales.</title>
        <authorList>
            <person name="Hensen N."/>
            <person name="Bonometti L."/>
            <person name="Westerberg I."/>
            <person name="Brannstrom I.O."/>
            <person name="Guillou S."/>
            <person name="Cros-Aarteil S."/>
            <person name="Calhoun S."/>
            <person name="Haridas S."/>
            <person name="Kuo A."/>
            <person name="Mondo S."/>
            <person name="Pangilinan J."/>
            <person name="Riley R."/>
            <person name="LaButti K."/>
            <person name="Andreopoulos B."/>
            <person name="Lipzen A."/>
            <person name="Chen C."/>
            <person name="Yan M."/>
            <person name="Daum C."/>
            <person name="Ng V."/>
            <person name="Clum A."/>
            <person name="Steindorff A."/>
            <person name="Ohm R.A."/>
            <person name="Martin F."/>
            <person name="Silar P."/>
            <person name="Natvig D.O."/>
            <person name="Lalanne C."/>
            <person name="Gautier V."/>
            <person name="Ament-Velasquez S.L."/>
            <person name="Kruys A."/>
            <person name="Hutchinson M.I."/>
            <person name="Powell A.J."/>
            <person name="Barry K."/>
            <person name="Miller A.N."/>
            <person name="Grigoriev I.V."/>
            <person name="Debuchy R."/>
            <person name="Gladieux P."/>
            <person name="Hiltunen Thoren M."/>
            <person name="Johannesson H."/>
        </authorList>
    </citation>
    <scope>NUCLEOTIDE SEQUENCE</scope>
    <source>
        <strain evidence="10">CBS 532.94</strain>
    </source>
</reference>
<dbReference type="EMBL" id="MU860753">
    <property type="protein sequence ID" value="KAK4232942.1"/>
    <property type="molecule type" value="Genomic_DNA"/>
</dbReference>
<evidence type="ECO:0000256" key="1">
    <source>
        <dbReference type="ARBA" id="ARBA00006249"/>
    </source>
</evidence>
<dbReference type="GO" id="GO:0030600">
    <property type="term" value="F:feruloyl esterase activity"/>
    <property type="evidence" value="ECO:0007669"/>
    <property type="project" value="UniProtKB-ARBA"/>
</dbReference>
<protein>
    <recommendedName>
        <fullName evidence="8">Carboxylic ester hydrolase</fullName>
        <ecNumber evidence="8">3.1.1.-</ecNumber>
    </recommendedName>
</protein>
<keyword evidence="11" id="KW-1185">Reference proteome</keyword>
<evidence type="ECO:0000256" key="2">
    <source>
        <dbReference type="ARBA" id="ARBA00022487"/>
    </source>
</evidence>
<keyword evidence="2" id="KW-0719">Serine esterase</keyword>
<evidence type="ECO:0000256" key="5">
    <source>
        <dbReference type="ARBA" id="ARBA00022801"/>
    </source>
</evidence>
<dbReference type="Proteomes" id="UP001303760">
    <property type="component" value="Unassembled WGS sequence"/>
</dbReference>
<dbReference type="AlphaFoldDB" id="A0AAN7C185"/>
<comment type="caution">
    <text evidence="10">The sequence shown here is derived from an EMBL/GenBank/DDBJ whole genome shotgun (WGS) entry which is preliminary data.</text>
</comment>
<dbReference type="EC" id="3.1.1.-" evidence="8"/>
<keyword evidence="5 8" id="KW-0378">Hydrolase</keyword>
<evidence type="ECO:0000256" key="4">
    <source>
        <dbReference type="ARBA" id="ARBA00022729"/>
    </source>
</evidence>
<reference evidence="10" key="2">
    <citation type="submission" date="2023-05" db="EMBL/GenBank/DDBJ databases">
        <authorList>
            <consortium name="Lawrence Berkeley National Laboratory"/>
            <person name="Steindorff A."/>
            <person name="Hensen N."/>
            <person name="Bonometti L."/>
            <person name="Westerberg I."/>
            <person name="Brannstrom I.O."/>
            <person name="Guillou S."/>
            <person name="Cros-Aarteil S."/>
            <person name="Calhoun S."/>
            <person name="Haridas S."/>
            <person name="Kuo A."/>
            <person name="Mondo S."/>
            <person name="Pangilinan J."/>
            <person name="Riley R."/>
            <person name="Labutti K."/>
            <person name="Andreopoulos B."/>
            <person name="Lipzen A."/>
            <person name="Chen C."/>
            <person name="Yanf M."/>
            <person name="Daum C."/>
            <person name="Ng V."/>
            <person name="Clum A."/>
            <person name="Ohm R."/>
            <person name="Martin F."/>
            <person name="Silar P."/>
            <person name="Natvig D."/>
            <person name="Lalanne C."/>
            <person name="Gautier V."/>
            <person name="Ament-Velasquez S.L."/>
            <person name="Kruys A."/>
            <person name="Hutchinson M.I."/>
            <person name="Powell A.J."/>
            <person name="Barry K."/>
            <person name="Miller A.N."/>
            <person name="Grigoriev I.V."/>
            <person name="Debuchy R."/>
            <person name="Gladieux P."/>
            <person name="Thoren M.H."/>
            <person name="Johannesson H."/>
        </authorList>
    </citation>
    <scope>NUCLEOTIDE SEQUENCE</scope>
    <source>
        <strain evidence="10">CBS 532.94</strain>
    </source>
</reference>
<evidence type="ECO:0000256" key="9">
    <source>
        <dbReference type="SAM" id="MobiDB-lite"/>
    </source>
</evidence>
<keyword evidence="4 8" id="KW-0732">Signal</keyword>
<keyword evidence="6" id="KW-0106">Calcium</keyword>
<dbReference type="PANTHER" id="PTHR33938:SF2">
    <property type="entry name" value="CARBOXYLIC ESTER HYDROLASE"/>
    <property type="match status" value="1"/>
</dbReference>
<feature type="chain" id="PRO_5042662505" description="Carboxylic ester hydrolase" evidence="8">
    <location>
        <begin position="20"/>
        <end position="540"/>
    </location>
</feature>
<dbReference type="InterPro" id="IPR029058">
    <property type="entry name" value="AB_hydrolase_fold"/>
</dbReference>
<keyword evidence="3" id="KW-0479">Metal-binding</keyword>
<evidence type="ECO:0000313" key="11">
    <source>
        <dbReference type="Proteomes" id="UP001303760"/>
    </source>
</evidence>
<feature type="region of interest" description="Disordered" evidence="9">
    <location>
        <begin position="521"/>
        <end position="540"/>
    </location>
</feature>
<evidence type="ECO:0000256" key="6">
    <source>
        <dbReference type="ARBA" id="ARBA00022837"/>
    </source>
</evidence>
<feature type="signal peptide" evidence="8">
    <location>
        <begin position="1"/>
        <end position="19"/>
    </location>
</feature>
<organism evidence="10 11">
    <name type="scientific">Achaetomium macrosporum</name>
    <dbReference type="NCBI Taxonomy" id="79813"/>
    <lineage>
        <taxon>Eukaryota</taxon>
        <taxon>Fungi</taxon>
        <taxon>Dikarya</taxon>
        <taxon>Ascomycota</taxon>
        <taxon>Pezizomycotina</taxon>
        <taxon>Sordariomycetes</taxon>
        <taxon>Sordariomycetidae</taxon>
        <taxon>Sordariales</taxon>
        <taxon>Chaetomiaceae</taxon>
        <taxon>Achaetomium</taxon>
    </lineage>
</organism>
<evidence type="ECO:0000256" key="7">
    <source>
        <dbReference type="ARBA" id="ARBA00023157"/>
    </source>
</evidence>
<dbReference type="SUPFAM" id="SSF53474">
    <property type="entry name" value="alpha/beta-Hydrolases"/>
    <property type="match status" value="1"/>
</dbReference>
<evidence type="ECO:0000256" key="8">
    <source>
        <dbReference type="RuleBase" id="RU361238"/>
    </source>
</evidence>
<dbReference type="Pfam" id="PF07519">
    <property type="entry name" value="Tannase"/>
    <property type="match status" value="1"/>
</dbReference>
<dbReference type="Gene3D" id="3.40.50.1820">
    <property type="entry name" value="alpha/beta hydrolase"/>
    <property type="match status" value="1"/>
</dbReference>
<dbReference type="InterPro" id="IPR011118">
    <property type="entry name" value="Tannase/feruloyl_esterase"/>
</dbReference>